<organism evidence="6 7">
    <name type="scientific">Chrysodeixis includens</name>
    <name type="common">Soybean looper</name>
    <name type="synonym">Pseudoplusia includens</name>
    <dbReference type="NCBI Taxonomy" id="689277"/>
    <lineage>
        <taxon>Eukaryota</taxon>
        <taxon>Metazoa</taxon>
        <taxon>Ecdysozoa</taxon>
        <taxon>Arthropoda</taxon>
        <taxon>Hexapoda</taxon>
        <taxon>Insecta</taxon>
        <taxon>Pterygota</taxon>
        <taxon>Neoptera</taxon>
        <taxon>Endopterygota</taxon>
        <taxon>Lepidoptera</taxon>
        <taxon>Glossata</taxon>
        <taxon>Ditrysia</taxon>
        <taxon>Noctuoidea</taxon>
        <taxon>Noctuidae</taxon>
        <taxon>Plusiinae</taxon>
        <taxon>Chrysodeixis</taxon>
    </lineage>
</organism>
<feature type="region of interest" description="Disordered" evidence="4">
    <location>
        <begin position="1022"/>
        <end position="1042"/>
    </location>
</feature>
<evidence type="ECO:0000313" key="6">
    <source>
        <dbReference type="EMBL" id="CAH0595104.1"/>
    </source>
</evidence>
<evidence type="ECO:0000256" key="1">
    <source>
        <dbReference type="ARBA" id="ARBA00004300"/>
    </source>
</evidence>
<feature type="region of interest" description="Disordered" evidence="4">
    <location>
        <begin position="1734"/>
        <end position="1760"/>
    </location>
</feature>
<feature type="region of interest" description="Disordered" evidence="4">
    <location>
        <begin position="1494"/>
        <end position="1611"/>
    </location>
</feature>
<keyword evidence="7" id="KW-1185">Reference proteome</keyword>
<feature type="region of interest" description="Disordered" evidence="4">
    <location>
        <begin position="1857"/>
        <end position="1890"/>
    </location>
</feature>
<name>A0A9P0BUK0_CHRIL</name>
<feature type="compositionally biased region" description="Low complexity" evidence="4">
    <location>
        <begin position="522"/>
        <end position="536"/>
    </location>
</feature>
<feature type="region of interest" description="Disordered" evidence="4">
    <location>
        <begin position="213"/>
        <end position="243"/>
    </location>
</feature>
<gene>
    <name evidence="6" type="ORF">CINC_LOCUS6544</name>
</gene>
<keyword evidence="3" id="KW-0206">Cytoskeleton</keyword>
<evidence type="ECO:0000256" key="3">
    <source>
        <dbReference type="ARBA" id="ARBA00023212"/>
    </source>
</evidence>
<feature type="region of interest" description="Disordered" evidence="4">
    <location>
        <begin position="1625"/>
        <end position="1690"/>
    </location>
</feature>
<feature type="compositionally biased region" description="Basic and acidic residues" evidence="4">
    <location>
        <begin position="1625"/>
        <end position="1662"/>
    </location>
</feature>
<feature type="compositionally biased region" description="Basic and acidic residues" evidence="4">
    <location>
        <begin position="1494"/>
        <end position="1506"/>
    </location>
</feature>
<feature type="compositionally biased region" description="Low complexity" evidence="4">
    <location>
        <begin position="703"/>
        <end position="714"/>
    </location>
</feature>
<feature type="region of interest" description="Disordered" evidence="4">
    <location>
        <begin position="1147"/>
        <end position="1174"/>
    </location>
</feature>
<feature type="compositionally biased region" description="Basic residues" evidence="4">
    <location>
        <begin position="234"/>
        <end position="243"/>
    </location>
</feature>
<evidence type="ECO:0000313" key="7">
    <source>
        <dbReference type="Proteomes" id="UP001154114"/>
    </source>
</evidence>
<sequence length="2301" mass="260069">MEKDEVDKTGAVGTSDDVDSQCAVNSLILDYYKKFGRKRGLEQFFSLSTAQSDIKDTSGLFWRKMKSENDSSDSGGGRKSDSSHEVCRISIRCSVPDASTSQDDDPRTKTDSPHTESPPIIIEEVPAETSRHTDDDSINFDDNNSQRSFDAMLDLSAHKPLSPTSSITSQRKLEWDSLADVGYANESDRKNSASSLSTLERLALKQQYSINDSKQDIGIPTSHSTPLDEEGKPKSKSKGVGKKTTKFYKKDVDLVEVNVPHSSNANQAPSINVNLTKHISFNMEKDGGITIDNVKRDVSFSPERKPVQVEVVHSVVGTDKEIQTTLTKDDPLVNIDTNKLLSEIEVTKPLQASNQKIPVVISLSTLRKKLKKKKSKTPYKRKKTKKKKEENKENTPQEKSGEPLSEAESFEYMPGHMYNQNQNKDEQRPDNSTGNKSSLESSQPFTTDSSKGSKHSLTTDLEKCIDLLKVTLQQRYDDKNTKQKLIKDIVHRLITSKYRDDESTEFLASYDSRKVGPKGTKNNNTTTSTSDTNNTDNEQRKPKKSILRNEKFNPNNIASTSQSAPNLYTADSEKVNINLIKALTSMTDSDASSKEKTSSDIAFPKTSSEELYVKYLEALRREESYKRHLRDKEMFLKQKLVSSDPTSKVSVRQEPKISSRLKDLMKDLTRNNYDDGSGDASKLEGSTSNVDLERLNPERTQRSHSVFTLSSSHSECQKRPNLKKKMQPEREIGKAGTSRDHYCCCPHHYIDSKVGYTDSSVQVNIKYQCEDEGSHVKSNRPKSGEFVSLPTDCKKCKAEAKTARVVPDNVTGEIKYVCLCKCKPASSNETGEHVIYKCSKLTNRGVQLEGPSRLYNTGVQCNYKTLTKDDEFQTIQAPCKLLNTMTDSSSDQTSNRRYSKSSQTNMLIKMMCRADDDFSSVSEVINLCGTSTQLLIPASENTKNAATIREATRCLQTEISLDPKISDPKLSDIVIVSDCECAKLVSEQVRHVCQDMSEGSYKKKTFSDMCTSSTTSKLLMASDEQDSLVTDERKSSKSCKDDAIYDSNGPPMNWTPAVPVEGFPVPVKGTNMTLMVNLGAIEVLNKKPQIHQGVVTEQAGIQDGATSVTNEFIKSAQCSCSLDRNTNHTCSNHSSLKKSSIRKTSPESYKCNTYPKNEPVKEKPPFKRSNTDTGKLDVASCTQTDKKDADTNFILAFGVPKRQQIICCHCENQCQMHRCEKGDFVKSTEILNKQSNENSPESERNYVTRESDLEKRTIQNILYKRECLKNKEKIASPRDRSVSPPSKSSDKEVGETLTKTTMCTCDNSSQVERHEKKKVIYKNNQSSVKSGILKRKYSDDENITKITCETSCQVDRNYEKTVKEKYPTKDRSDSPKSDKGGILNKKWSDDEALTKICTCENSNQVDKNYEKKEIFKDYTRRSDSPKSDKGGILNKKWSDDETLTKICTCENSNQVDKNYEKKEIFKDYTRQRSESPKRDQKRLKKILCERDCLNKNEKKASPRDRSVSPPSKSSDKQLRETGTKTSLCTCDNSSQVERKVIEKERRSSKDRSSSPDVLKERSSDDEKAIKKCTCECSSQVERKKEKRSSKDRSTSPDIQKKKSTDDENTTKKCIGECSSQVDRKYEKNVIDKEKRPSKDRSNSPDIQKKKSSDDEETTKKCTCECSSQVERRNEKEFIDKENRPLKDRSCSPSCEKIGILRKRTSDGESNKKHTCDSSCQGYYESDCCSKEDKVTKDRTVSPNRNNRRRLSFSDGEPNTKITCESSCQVNNTEKGRVDEYTRPKSPEKDLSPTIKIDVAIQNNVGGEERDKLTIHKSSDNRKTVLKDNSQMTCRNVGCDSKCVDNCFTVGCQTDVPEREMFPNGRRSERSQPKKSQDDIQTETGFNKEYDTKDCEKDPILDIIQGMTRRYSKNDLVKLKKKKCFSEIISVLNYLLETEDDTDPEPKTGSTSQSTTTKSSSNKPKTPIVSDVDSPDKQTDKGIHRKSRKDTKEGTESSDLPQSTDMPTSSDSTACKVLNKIRKECEKYHLKRCKSGRKCEISSSTSVSCDKCKKVHYCSCKSHKCKRSKALEKLQKKCVAYNLIIKNSESLVSDDTVFKKPSRPLKNIIVTVPKKNKRCDGKDDLRSEQEVPSMSPRIRLSRSRSLTRTSTVNMPSVREYLEQNRPDFVANASQRQNCLKFISERRATDRAAQRDLLSLHVEQQPDLTALNADDLRKLARDIGLDLRRKKPVPKLISEREMKKHSEKIYKTLPEVVQKKEEKKKENIKKTNLLMANIFKKNLQKQALRGTVNLSNYSPVIKI</sequence>
<feature type="compositionally biased region" description="Basic and acidic residues" evidence="4">
    <location>
        <begin position="1536"/>
        <end position="1573"/>
    </location>
</feature>
<feature type="compositionally biased region" description="Basic and acidic residues" evidence="4">
    <location>
        <begin position="1669"/>
        <end position="1689"/>
    </location>
</feature>
<reference evidence="6" key="1">
    <citation type="submission" date="2021-12" db="EMBL/GenBank/DDBJ databases">
        <authorList>
            <person name="King R."/>
        </authorList>
    </citation>
    <scope>NUCLEOTIDE SEQUENCE</scope>
</reference>
<feature type="compositionally biased region" description="Basic and acidic residues" evidence="4">
    <location>
        <begin position="1703"/>
        <end position="1715"/>
    </location>
</feature>
<accession>A0A9P0BUK0</accession>
<feature type="region of interest" description="Disordered" evidence="4">
    <location>
        <begin position="66"/>
        <end position="145"/>
    </location>
</feature>
<feature type="region of interest" description="Disordered" evidence="4">
    <location>
        <begin position="1363"/>
        <end position="1384"/>
    </location>
</feature>
<feature type="region of interest" description="Disordered" evidence="4">
    <location>
        <begin position="669"/>
        <end position="689"/>
    </location>
</feature>
<dbReference type="InterPro" id="IPR029299">
    <property type="entry name" value="ALMS_motif"/>
</dbReference>
<feature type="region of interest" description="Disordered" evidence="4">
    <location>
        <begin position="512"/>
        <end position="565"/>
    </location>
</feature>
<feature type="compositionally biased region" description="Polar residues" evidence="4">
    <location>
        <begin position="552"/>
        <end position="565"/>
    </location>
</feature>
<protein>
    <recommendedName>
        <fullName evidence="5">ALMS motif domain-containing protein</fullName>
    </recommendedName>
</protein>
<evidence type="ECO:0000256" key="4">
    <source>
        <dbReference type="SAM" id="MobiDB-lite"/>
    </source>
</evidence>
<feature type="region of interest" description="Disordered" evidence="4">
    <location>
        <begin position="701"/>
        <end position="730"/>
    </location>
</feature>
<feature type="region of interest" description="Disordered" evidence="4">
    <location>
        <begin position="370"/>
        <end position="456"/>
    </location>
</feature>
<dbReference type="GO" id="GO:0005813">
    <property type="term" value="C:centrosome"/>
    <property type="evidence" value="ECO:0007669"/>
    <property type="project" value="UniProtKB-SubCell"/>
</dbReference>
<feature type="compositionally biased region" description="Basic and acidic residues" evidence="4">
    <location>
        <begin position="1030"/>
        <end position="1042"/>
    </location>
</feature>
<feature type="region of interest" description="Disordered" evidence="4">
    <location>
        <begin position="1274"/>
        <end position="1295"/>
    </location>
</feature>
<feature type="compositionally biased region" description="Polar residues" evidence="4">
    <location>
        <begin position="1996"/>
        <end position="2011"/>
    </location>
</feature>
<dbReference type="Proteomes" id="UP001154114">
    <property type="component" value="Chromosome 21"/>
</dbReference>
<feature type="compositionally biased region" description="Basic and acidic residues" evidence="4">
    <location>
        <begin position="387"/>
        <end position="401"/>
    </location>
</feature>
<feature type="region of interest" description="Disordered" evidence="4">
    <location>
        <begin position="1938"/>
        <end position="2011"/>
    </location>
</feature>
<feature type="compositionally biased region" description="Basic and acidic residues" evidence="4">
    <location>
        <begin position="1580"/>
        <end position="1611"/>
    </location>
</feature>
<feature type="compositionally biased region" description="Basic residues" evidence="4">
    <location>
        <begin position="370"/>
        <end position="386"/>
    </location>
</feature>
<feature type="domain" description="ALMS motif" evidence="5">
    <location>
        <begin position="2155"/>
        <end position="2287"/>
    </location>
</feature>
<dbReference type="Pfam" id="PF15309">
    <property type="entry name" value="ALMS_motif"/>
    <property type="match status" value="1"/>
</dbReference>
<feature type="compositionally biased region" description="Basic and acidic residues" evidence="4">
    <location>
        <begin position="104"/>
        <end position="114"/>
    </location>
</feature>
<feature type="compositionally biased region" description="Basic and acidic residues" evidence="4">
    <location>
        <begin position="76"/>
        <end position="87"/>
    </location>
</feature>
<feature type="compositionally biased region" description="Polar residues" evidence="4">
    <location>
        <begin position="1523"/>
        <end position="1535"/>
    </location>
</feature>
<keyword evidence="2" id="KW-0963">Cytoplasm</keyword>
<comment type="subcellular location">
    <subcellularLocation>
        <location evidence="1">Cytoplasm</location>
        <location evidence="1">Cytoskeleton</location>
        <location evidence="1">Microtubule organizing center</location>
        <location evidence="1">Centrosome</location>
    </subcellularLocation>
</comment>
<proteinExistence type="predicted"/>
<feature type="compositionally biased region" description="Basic and acidic residues" evidence="4">
    <location>
        <begin position="1857"/>
        <end position="1877"/>
    </location>
</feature>
<evidence type="ECO:0000259" key="5">
    <source>
        <dbReference type="Pfam" id="PF15309"/>
    </source>
</evidence>
<feature type="region of interest" description="Disordered" evidence="4">
    <location>
        <begin position="1701"/>
        <end position="1720"/>
    </location>
</feature>
<evidence type="ECO:0000256" key="2">
    <source>
        <dbReference type="ARBA" id="ARBA00022490"/>
    </source>
</evidence>
<feature type="compositionally biased region" description="Basic and acidic residues" evidence="4">
    <location>
        <begin position="1513"/>
        <end position="1522"/>
    </location>
</feature>
<feature type="compositionally biased region" description="Polar residues" evidence="4">
    <location>
        <begin position="430"/>
        <end position="456"/>
    </location>
</feature>
<dbReference type="EMBL" id="LR824024">
    <property type="protein sequence ID" value="CAH0595104.1"/>
    <property type="molecule type" value="Genomic_DNA"/>
</dbReference>
<feature type="compositionally biased region" description="Low complexity" evidence="4">
    <location>
        <begin position="1946"/>
        <end position="1966"/>
    </location>
</feature>
<feature type="compositionally biased region" description="Basic and acidic residues" evidence="4">
    <location>
        <begin position="1363"/>
        <end position="1379"/>
    </location>
</feature>
<dbReference type="OrthoDB" id="7372634at2759"/>